<protein>
    <submittedName>
        <fullName evidence="1">Uncharacterized protein</fullName>
    </submittedName>
</protein>
<proteinExistence type="predicted"/>
<dbReference type="RefSeq" id="WP_159053483.1">
    <property type="nucleotide sequence ID" value="NZ_LLZG01000408.1"/>
</dbReference>
<comment type="caution">
    <text evidence="1">The sequence shown here is derived from an EMBL/GenBank/DDBJ whole genome shotgun (WGS) entry which is preliminary data.</text>
</comment>
<accession>A0A117MK05</accession>
<keyword evidence="2" id="KW-1185">Reference proteome</keyword>
<evidence type="ECO:0000313" key="1">
    <source>
        <dbReference type="EMBL" id="KUL21444.1"/>
    </source>
</evidence>
<reference evidence="2" key="1">
    <citation type="submission" date="2015-10" db="EMBL/GenBank/DDBJ databases">
        <authorList>
            <person name="Ju K.-S."/>
            <person name="Doroghazi J.R."/>
            <person name="Metcalf W.W."/>
        </authorList>
    </citation>
    <scope>NUCLEOTIDE SEQUENCE [LARGE SCALE GENOMIC DNA]</scope>
    <source>
        <strain evidence="2">NRRL 3151</strain>
    </source>
</reference>
<dbReference type="EMBL" id="LLZG01000408">
    <property type="protein sequence ID" value="KUL21444.1"/>
    <property type="molecule type" value="Genomic_DNA"/>
</dbReference>
<dbReference type="OrthoDB" id="9854256at2"/>
<dbReference type="Proteomes" id="UP000053923">
    <property type="component" value="Unassembled WGS sequence"/>
</dbReference>
<dbReference type="AlphaFoldDB" id="A0A117MK05"/>
<gene>
    <name evidence="1" type="ORF">ADL12_44675</name>
</gene>
<sequence length="192" mass="21273">MTTCVINDCTAEGKTVELGQVPGSPALALCSEHSWDLFWHAREKSRKLAAAIQGANPEMAHTPGYTYVIRLNNGNVKLGFTADPSMKRLRTLSGKANDQIPVQILAVMRGGESLEAVIQNQWGHLRVQGRMEEFHPDPSLLQWASEQGITPEVSDLEDWLVNKHNRGTATSEETKELQALINEGRDNALSEW</sequence>
<evidence type="ECO:0000313" key="2">
    <source>
        <dbReference type="Proteomes" id="UP000053923"/>
    </source>
</evidence>
<organism evidence="1 2">
    <name type="scientific">Streptomyces regalis</name>
    <dbReference type="NCBI Taxonomy" id="68262"/>
    <lineage>
        <taxon>Bacteria</taxon>
        <taxon>Bacillati</taxon>
        <taxon>Actinomycetota</taxon>
        <taxon>Actinomycetes</taxon>
        <taxon>Kitasatosporales</taxon>
        <taxon>Streptomycetaceae</taxon>
        <taxon>Streptomyces</taxon>
    </lineage>
</organism>
<name>A0A117MK05_9ACTN</name>